<evidence type="ECO:0008006" key="3">
    <source>
        <dbReference type="Google" id="ProtNLM"/>
    </source>
</evidence>
<gene>
    <name evidence="1" type="ORF">TELCIR_23461</name>
</gene>
<dbReference type="InterPro" id="IPR035940">
    <property type="entry name" value="CAP_sf"/>
</dbReference>
<protein>
    <recommendedName>
        <fullName evidence="3">SCP domain-containing protein</fullName>
    </recommendedName>
</protein>
<evidence type="ECO:0000313" key="2">
    <source>
        <dbReference type="Proteomes" id="UP000230423"/>
    </source>
</evidence>
<keyword evidence="2" id="KW-1185">Reference proteome</keyword>
<proteinExistence type="predicted"/>
<dbReference type="InterPro" id="IPR018244">
    <property type="entry name" value="Allrgn_V5/Tpx1_CS"/>
</dbReference>
<sequence length="65" mass="7008">MAWANTYQVGCGARLCNGNYVVVCRYNPRGNILGQNIYETGSTCSSCSNTCTTAYLYKGLCPAPN</sequence>
<dbReference type="PROSITE" id="PS01010">
    <property type="entry name" value="CRISP_2"/>
    <property type="match status" value="1"/>
</dbReference>
<evidence type="ECO:0000313" key="1">
    <source>
        <dbReference type="EMBL" id="PIO55155.1"/>
    </source>
</evidence>
<dbReference type="AlphaFoldDB" id="A0A2G9TB33"/>
<dbReference type="OrthoDB" id="5874910at2759"/>
<dbReference type="GO" id="GO:0005576">
    <property type="term" value="C:extracellular region"/>
    <property type="evidence" value="ECO:0007669"/>
    <property type="project" value="InterPro"/>
</dbReference>
<reference evidence="1 2" key="1">
    <citation type="submission" date="2015-09" db="EMBL/GenBank/DDBJ databases">
        <title>Draft genome of the parasitic nematode Teladorsagia circumcincta isolate WARC Sus (inbred).</title>
        <authorList>
            <person name="Mitreva M."/>
        </authorList>
    </citation>
    <scope>NUCLEOTIDE SEQUENCE [LARGE SCALE GENOMIC DNA]</scope>
    <source>
        <strain evidence="1 2">S</strain>
    </source>
</reference>
<dbReference type="Gene3D" id="3.40.33.10">
    <property type="entry name" value="CAP"/>
    <property type="match status" value="1"/>
</dbReference>
<dbReference type="EMBL" id="KZ388446">
    <property type="protein sequence ID" value="PIO55155.1"/>
    <property type="molecule type" value="Genomic_DNA"/>
</dbReference>
<accession>A0A2G9TB33</accession>
<organism evidence="1 2">
    <name type="scientific">Teladorsagia circumcincta</name>
    <name type="common">Brown stomach worm</name>
    <name type="synonym">Ostertagia circumcincta</name>
    <dbReference type="NCBI Taxonomy" id="45464"/>
    <lineage>
        <taxon>Eukaryota</taxon>
        <taxon>Metazoa</taxon>
        <taxon>Ecdysozoa</taxon>
        <taxon>Nematoda</taxon>
        <taxon>Chromadorea</taxon>
        <taxon>Rhabditida</taxon>
        <taxon>Rhabditina</taxon>
        <taxon>Rhabditomorpha</taxon>
        <taxon>Strongyloidea</taxon>
        <taxon>Trichostrongylidae</taxon>
        <taxon>Teladorsagia</taxon>
    </lineage>
</organism>
<name>A0A2G9TB33_TELCI</name>
<dbReference type="SUPFAM" id="SSF55797">
    <property type="entry name" value="PR-1-like"/>
    <property type="match status" value="1"/>
</dbReference>
<dbReference type="Proteomes" id="UP000230423">
    <property type="component" value="Unassembled WGS sequence"/>
</dbReference>